<dbReference type="RefSeq" id="WP_271436399.1">
    <property type="nucleotide sequence ID" value="NZ_CP073355.1"/>
</dbReference>
<dbReference type="Gene3D" id="3.30.70.100">
    <property type="match status" value="1"/>
</dbReference>
<dbReference type="InterPro" id="IPR017969">
    <property type="entry name" value="Heavy-metal-associated_CS"/>
</dbReference>
<feature type="domain" description="HMA" evidence="2">
    <location>
        <begin position="2"/>
        <end position="68"/>
    </location>
</feature>
<dbReference type="SUPFAM" id="SSF55008">
    <property type="entry name" value="HMA, heavy metal-associated domain"/>
    <property type="match status" value="1"/>
</dbReference>
<dbReference type="KEGG" id="taqu:KDW03_05565"/>
<sequence length="82" mass="9066">MKRVYVNISGMSCQGCMNIVKNTLMKVEGVVDVEVELVPGSAKIICDENVKSAQLVSSINENTSYKASLQKEEDVLEEELKE</sequence>
<organism evidence="3 4">
    <name type="scientific">Thermospira aquatica</name>
    <dbReference type="NCBI Taxonomy" id="2828656"/>
    <lineage>
        <taxon>Bacteria</taxon>
        <taxon>Pseudomonadati</taxon>
        <taxon>Spirochaetota</taxon>
        <taxon>Spirochaetia</taxon>
        <taxon>Brevinematales</taxon>
        <taxon>Thermospiraceae</taxon>
        <taxon>Thermospira</taxon>
    </lineage>
</organism>
<keyword evidence="1" id="KW-0479">Metal-binding</keyword>
<dbReference type="EMBL" id="CP073355">
    <property type="protein sequence ID" value="URA11265.1"/>
    <property type="molecule type" value="Genomic_DNA"/>
</dbReference>
<evidence type="ECO:0000256" key="1">
    <source>
        <dbReference type="ARBA" id="ARBA00022723"/>
    </source>
</evidence>
<reference evidence="3" key="1">
    <citation type="submission" date="2021-04" db="EMBL/GenBank/DDBJ databases">
        <authorList>
            <person name="Postec A."/>
        </authorList>
    </citation>
    <scope>NUCLEOTIDE SEQUENCE</scope>
    <source>
        <strain evidence="3">F1F22</strain>
    </source>
</reference>
<evidence type="ECO:0000259" key="2">
    <source>
        <dbReference type="PROSITE" id="PS50846"/>
    </source>
</evidence>
<dbReference type="PROSITE" id="PS50846">
    <property type="entry name" value="HMA_2"/>
    <property type="match status" value="1"/>
</dbReference>
<protein>
    <submittedName>
        <fullName evidence="3">Cation transporter</fullName>
    </submittedName>
</protein>
<evidence type="ECO:0000313" key="3">
    <source>
        <dbReference type="EMBL" id="URA11265.1"/>
    </source>
</evidence>
<dbReference type="AlphaFoldDB" id="A0AAX3BG62"/>
<dbReference type="Proteomes" id="UP001056539">
    <property type="component" value="Chromosome"/>
</dbReference>
<accession>A0AAX3BG62</accession>
<proteinExistence type="predicted"/>
<dbReference type="InterPro" id="IPR036163">
    <property type="entry name" value="HMA_dom_sf"/>
</dbReference>
<dbReference type="PROSITE" id="PS01047">
    <property type="entry name" value="HMA_1"/>
    <property type="match status" value="1"/>
</dbReference>
<dbReference type="InterPro" id="IPR006121">
    <property type="entry name" value="HMA_dom"/>
</dbReference>
<evidence type="ECO:0000313" key="4">
    <source>
        <dbReference type="Proteomes" id="UP001056539"/>
    </source>
</evidence>
<dbReference type="Pfam" id="PF00403">
    <property type="entry name" value="HMA"/>
    <property type="match status" value="1"/>
</dbReference>
<gene>
    <name evidence="3" type="ORF">KDW03_05565</name>
</gene>
<reference evidence="3" key="2">
    <citation type="submission" date="2022-06" db="EMBL/GenBank/DDBJ databases">
        <title>Thermospira aquatica gen. nov., sp. nov.</title>
        <authorList>
            <person name="Ben Ali Gam Z."/>
            <person name="Labat M."/>
        </authorList>
    </citation>
    <scope>NUCLEOTIDE SEQUENCE</scope>
    <source>
        <strain evidence="3">F1F22</strain>
    </source>
</reference>
<dbReference type="GO" id="GO:0046872">
    <property type="term" value="F:metal ion binding"/>
    <property type="evidence" value="ECO:0007669"/>
    <property type="project" value="UniProtKB-KW"/>
</dbReference>
<keyword evidence="4" id="KW-1185">Reference proteome</keyword>
<name>A0AAX3BG62_9SPIR</name>